<gene>
    <name evidence="2" type="ORF">NW766_009636</name>
</gene>
<reference evidence="2" key="1">
    <citation type="submission" date="2022-10" db="EMBL/GenBank/DDBJ databases">
        <title>Fusarium specimens isolated from Avocado Roots.</title>
        <authorList>
            <person name="Stajich J."/>
            <person name="Roper C."/>
            <person name="Heimlech-Rivalta G."/>
        </authorList>
    </citation>
    <scope>NUCLEOTIDE SEQUENCE</scope>
    <source>
        <strain evidence="2">CF00143</strain>
    </source>
</reference>
<feature type="signal peptide" evidence="1">
    <location>
        <begin position="1"/>
        <end position="15"/>
    </location>
</feature>
<organism evidence="2 3">
    <name type="scientific">Fusarium irregulare</name>
    <dbReference type="NCBI Taxonomy" id="2494466"/>
    <lineage>
        <taxon>Eukaryota</taxon>
        <taxon>Fungi</taxon>
        <taxon>Dikarya</taxon>
        <taxon>Ascomycota</taxon>
        <taxon>Pezizomycotina</taxon>
        <taxon>Sordariomycetes</taxon>
        <taxon>Hypocreomycetidae</taxon>
        <taxon>Hypocreales</taxon>
        <taxon>Nectriaceae</taxon>
        <taxon>Fusarium</taxon>
        <taxon>Fusarium incarnatum-equiseti species complex</taxon>
    </lineage>
</organism>
<evidence type="ECO:0000256" key="1">
    <source>
        <dbReference type="SAM" id="SignalP"/>
    </source>
</evidence>
<keyword evidence="3" id="KW-1185">Reference proteome</keyword>
<proteinExistence type="predicted"/>
<evidence type="ECO:0000313" key="2">
    <source>
        <dbReference type="EMBL" id="KAJ4007829.1"/>
    </source>
</evidence>
<protein>
    <submittedName>
        <fullName evidence="2">Uncharacterized protein</fullName>
    </submittedName>
</protein>
<accession>A0A9W8U6R2</accession>
<dbReference type="EMBL" id="JAPDHF010000016">
    <property type="protein sequence ID" value="KAJ4007829.1"/>
    <property type="molecule type" value="Genomic_DNA"/>
</dbReference>
<feature type="chain" id="PRO_5040792733" evidence="1">
    <location>
        <begin position="16"/>
        <end position="246"/>
    </location>
</feature>
<dbReference type="OrthoDB" id="5985073at2759"/>
<comment type="caution">
    <text evidence="2">The sequence shown here is derived from an EMBL/GenBank/DDBJ whole genome shotgun (WGS) entry which is preliminary data.</text>
</comment>
<sequence length="246" mass="27245">MRLTITLSLSLAVNAFKVQSDMSIGRLNFTSSCTKALQTDLECYDYTRSLGKSTYQGWVGSNRLADVICTATCSTSLQKWNQTVARECAEDGSEDNLSSLQRLIAEANDMELMWNATCIKDTKSGRYCLDIIDELHDWDAKLKPFPEPCHPCYGMVVDALLNSSTEAHLWSYDDDHWKDQLKLVHENCSSPGEIQGAFEAQKMFNASHGNNRTAEPEPNDGIAFAGNRIGGPWIAALVCGFGILVM</sequence>
<name>A0A9W8U6R2_9HYPO</name>
<dbReference type="AlphaFoldDB" id="A0A9W8U6R2"/>
<keyword evidence="1" id="KW-0732">Signal</keyword>
<evidence type="ECO:0000313" key="3">
    <source>
        <dbReference type="Proteomes" id="UP001152130"/>
    </source>
</evidence>
<dbReference type="Proteomes" id="UP001152130">
    <property type="component" value="Unassembled WGS sequence"/>
</dbReference>